<keyword evidence="3" id="KW-1185">Reference proteome</keyword>
<dbReference type="InterPro" id="IPR009081">
    <property type="entry name" value="PP-bd_ACP"/>
</dbReference>
<dbReference type="Pfam" id="PF00550">
    <property type="entry name" value="PP-binding"/>
    <property type="match status" value="1"/>
</dbReference>
<dbReference type="RefSeq" id="WP_065309330.1">
    <property type="nucleotide sequence ID" value="NZ_LOCQ01000059.1"/>
</dbReference>
<proteinExistence type="predicted"/>
<evidence type="ECO:0000313" key="3">
    <source>
        <dbReference type="Proteomes" id="UP000092713"/>
    </source>
</evidence>
<evidence type="ECO:0000313" key="2">
    <source>
        <dbReference type="EMBL" id="OBV37779.1"/>
    </source>
</evidence>
<dbReference type="PROSITE" id="PS50075">
    <property type="entry name" value="CARRIER"/>
    <property type="match status" value="1"/>
</dbReference>
<dbReference type="OrthoDB" id="8527261at2"/>
<name>A0A1A7BYG5_9BURK</name>
<dbReference type="SUPFAM" id="SSF47336">
    <property type="entry name" value="ACP-like"/>
    <property type="match status" value="1"/>
</dbReference>
<reference evidence="2 3" key="1">
    <citation type="submission" date="2016-04" db="EMBL/GenBank/DDBJ databases">
        <title>Draft genome sequence of Janthinobacterium psychrotolerans sp. nov., isolated from freshwater sediments in Denmark.</title>
        <authorList>
            <person name="Gong X."/>
            <person name="Skrivergaard S."/>
            <person name="Korsgaard B.S."/>
            <person name="Schreiber L."/>
            <person name="Marshall I.P."/>
            <person name="Finster K."/>
            <person name="Schramm A."/>
        </authorList>
    </citation>
    <scope>NUCLEOTIDE SEQUENCE [LARGE SCALE GENOMIC DNA]</scope>
    <source>
        <strain evidence="2 3">S3-2</strain>
    </source>
</reference>
<dbReference type="Proteomes" id="UP000092713">
    <property type="component" value="Unassembled WGS sequence"/>
</dbReference>
<gene>
    <name evidence="2" type="ORF">ASR47_100451</name>
</gene>
<dbReference type="AlphaFoldDB" id="A0A1A7BYG5"/>
<dbReference type="EMBL" id="LOCQ01000059">
    <property type="protein sequence ID" value="OBV37779.1"/>
    <property type="molecule type" value="Genomic_DNA"/>
</dbReference>
<evidence type="ECO:0000259" key="1">
    <source>
        <dbReference type="PROSITE" id="PS50075"/>
    </source>
</evidence>
<feature type="domain" description="Carrier" evidence="1">
    <location>
        <begin position="1"/>
        <end position="79"/>
    </location>
</feature>
<dbReference type="STRING" id="1747903.ASR47_100451"/>
<protein>
    <submittedName>
        <fullName evidence="2">Acyl carrier protein</fullName>
    </submittedName>
</protein>
<dbReference type="PATRIC" id="fig|1747903.4.peg.1308"/>
<dbReference type="Gene3D" id="1.10.1200.10">
    <property type="entry name" value="ACP-like"/>
    <property type="match status" value="1"/>
</dbReference>
<dbReference type="InterPro" id="IPR036736">
    <property type="entry name" value="ACP-like_sf"/>
</dbReference>
<organism evidence="2 3">
    <name type="scientific">Janthinobacterium psychrotolerans</name>
    <dbReference type="NCBI Taxonomy" id="1747903"/>
    <lineage>
        <taxon>Bacteria</taxon>
        <taxon>Pseudomonadati</taxon>
        <taxon>Pseudomonadota</taxon>
        <taxon>Betaproteobacteria</taxon>
        <taxon>Burkholderiales</taxon>
        <taxon>Oxalobacteraceae</taxon>
        <taxon>Janthinobacterium</taxon>
    </lineage>
</organism>
<sequence length="85" mass="8977">MPPLDTITAILRAALGLGAQPLARDTPLLGSLPELDSMAVIGVIAALEDHFGFTIEDDDIHARHFATVGSLQAFVDAKLAQADLR</sequence>
<comment type="caution">
    <text evidence="2">The sequence shown here is derived from an EMBL/GenBank/DDBJ whole genome shotgun (WGS) entry which is preliminary data.</text>
</comment>
<accession>A0A1A7BYG5</accession>